<dbReference type="AlphaFoldDB" id="A0AAV5GV06"/>
<feature type="region of interest" description="Disordered" evidence="1">
    <location>
        <begin position="1"/>
        <end position="119"/>
    </location>
</feature>
<feature type="compositionally biased region" description="Acidic residues" evidence="1">
    <location>
        <begin position="169"/>
        <end position="180"/>
    </location>
</feature>
<protein>
    <submittedName>
        <fullName evidence="2">Uncharacterized protein</fullName>
    </submittedName>
</protein>
<sequence length="341" mass="35434">MPHAHAHAHARAHAPLQPSRLALSSSSPLRPAPSSDSALPSSPTTTSFYLAPPPGRAYKSQSSSRRLALPPPPASSSSPSSLRARAAHESARLSRAHARTLARARAGTDADALPDAPGGWTAHGEWEEYDAHELAQLEVEVRRERRRWEWERRLAADEAGDEGRFVLPDEVDQLVDDDTGQEPPLDVLYDDLDPSLSLPSPLHVPRLPSLTSAASSSSSEPEDGEGEDSAMSTGADAADAHLASASSARAFELALLAAPCPACGASGGSIRASAAAAAPGSQAGARCAQCGWGIAAGVLHPLIAAFAAHGDVERGHAPVFSYTPFTGTLVFCAGCDEQYAA</sequence>
<dbReference type="EMBL" id="BQKY01000013">
    <property type="protein sequence ID" value="GJN93317.1"/>
    <property type="molecule type" value="Genomic_DNA"/>
</dbReference>
<feature type="compositionally biased region" description="Low complexity" evidence="1">
    <location>
        <begin position="75"/>
        <end position="84"/>
    </location>
</feature>
<comment type="caution">
    <text evidence="2">The sequence shown here is derived from an EMBL/GenBank/DDBJ whole genome shotgun (WGS) entry which is preliminary data.</text>
</comment>
<proteinExistence type="predicted"/>
<evidence type="ECO:0000256" key="1">
    <source>
        <dbReference type="SAM" id="MobiDB-lite"/>
    </source>
</evidence>
<keyword evidence="3" id="KW-1185">Reference proteome</keyword>
<dbReference type="Proteomes" id="UP001342314">
    <property type="component" value="Unassembled WGS sequence"/>
</dbReference>
<evidence type="ECO:0000313" key="3">
    <source>
        <dbReference type="Proteomes" id="UP001342314"/>
    </source>
</evidence>
<name>A0AAV5GV06_9BASI</name>
<gene>
    <name evidence="2" type="ORF">Rhopal_006364-T1</name>
</gene>
<organism evidence="2 3">
    <name type="scientific">Rhodotorula paludigena</name>
    <dbReference type="NCBI Taxonomy" id="86838"/>
    <lineage>
        <taxon>Eukaryota</taxon>
        <taxon>Fungi</taxon>
        <taxon>Dikarya</taxon>
        <taxon>Basidiomycota</taxon>
        <taxon>Pucciniomycotina</taxon>
        <taxon>Microbotryomycetes</taxon>
        <taxon>Sporidiobolales</taxon>
        <taxon>Sporidiobolaceae</taxon>
        <taxon>Rhodotorula</taxon>
    </lineage>
</organism>
<feature type="compositionally biased region" description="Low complexity" evidence="1">
    <location>
        <begin position="194"/>
        <end position="219"/>
    </location>
</feature>
<feature type="compositionally biased region" description="Low complexity" evidence="1">
    <location>
        <begin position="13"/>
        <end position="43"/>
    </location>
</feature>
<evidence type="ECO:0000313" key="2">
    <source>
        <dbReference type="EMBL" id="GJN93317.1"/>
    </source>
</evidence>
<feature type="compositionally biased region" description="Basic residues" evidence="1">
    <location>
        <begin position="1"/>
        <end position="12"/>
    </location>
</feature>
<feature type="region of interest" description="Disordered" evidence="1">
    <location>
        <begin position="159"/>
        <end position="237"/>
    </location>
</feature>
<reference evidence="2 3" key="1">
    <citation type="submission" date="2021-12" db="EMBL/GenBank/DDBJ databases">
        <title>High titer production of polyol ester of fatty acids by Rhodotorula paludigena BS15 towards product separation-free biomass refinery.</title>
        <authorList>
            <person name="Mano J."/>
            <person name="Ono H."/>
            <person name="Tanaka T."/>
            <person name="Naito K."/>
            <person name="Sushida H."/>
            <person name="Ike M."/>
            <person name="Tokuyasu K."/>
            <person name="Kitaoka M."/>
        </authorList>
    </citation>
    <scope>NUCLEOTIDE SEQUENCE [LARGE SCALE GENOMIC DNA]</scope>
    <source>
        <strain evidence="2 3">BS15</strain>
    </source>
</reference>
<accession>A0AAV5GV06</accession>